<reference evidence="2" key="1">
    <citation type="submission" date="2018-05" db="EMBL/GenBank/DDBJ databases">
        <authorList>
            <person name="Lanie J.A."/>
            <person name="Ng W.-L."/>
            <person name="Kazmierczak K.M."/>
            <person name="Andrzejewski T.M."/>
            <person name="Davidsen T.M."/>
            <person name="Wayne K.J."/>
            <person name="Tettelin H."/>
            <person name="Glass J.I."/>
            <person name="Rusch D."/>
            <person name="Podicherti R."/>
            <person name="Tsui H.-C.T."/>
            <person name="Winkler M.E."/>
        </authorList>
    </citation>
    <scope>NUCLEOTIDE SEQUENCE</scope>
</reference>
<feature type="non-terminal residue" evidence="2">
    <location>
        <position position="1"/>
    </location>
</feature>
<gene>
    <name evidence="2" type="ORF">METZ01_LOCUS457277</name>
</gene>
<feature type="compositionally biased region" description="Basic and acidic residues" evidence="1">
    <location>
        <begin position="20"/>
        <end position="32"/>
    </location>
</feature>
<accession>A0A383A9W5</accession>
<name>A0A383A9W5_9ZZZZ</name>
<dbReference type="AlphaFoldDB" id="A0A383A9W5"/>
<evidence type="ECO:0000256" key="1">
    <source>
        <dbReference type="SAM" id="MobiDB-lite"/>
    </source>
</evidence>
<protein>
    <submittedName>
        <fullName evidence="2">Uncharacterized protein</fullName>
    </submittedName>
</protein>
<proteinExistence type="predicted"/>
<dbReference type="EMBL" id="UINC01190319">
    <property type="protein sequence ID" value="SVE04423.1"/>
    <property type="molecule type" value="Genomic_DNA"/>
</dbReference>
<evidence type="ECO:0000313" key="2">
    <source>
        <dbReference type="EMBL" id="SVE04423.1"/>
    </source>
</evidence>
<sequence length="32" mass="3590">QGLHRGPSPERQHGSLCGHPVDHEHLLRSPRV</sequence>
<feature type="non-terminal residue" evidence="2">
    <location>
        <position position="32"/>
    </location>
</feature>
<feature type="region of interest" description="Disordered" evidence="1">
    <location>
        <begin position="1"/>
        <end position="32"/>
    </location>
</feature>
<organism evidence="2">
    <name type="scientific">marine metagenome</name>
    <dbReference type="NCBI Taxonomy" id="408172"/>
    <lineage>
        <taxon>unclassified sequences</taxon>
        <taxon>metagenomes</taxon>
        <taxon>ecological metagenomes</taxon>
    </lineage>
</organism>